<protein>
    <recommendedName>
        <fullName evidence="1">Retrotransposon gag domain-containing protein</fullName>
    </recommendedName>
</protein>
<evidence type="ECO:0000313" key="2">
    <source>
        <dbReference type="EMBL" id="KAJ9546664.1"/>
    </source>
</evidence>
<name>A0AA38WE10_9ASTR</name>
<dbReference type="Pfam" id="PF03732">
    <property type="entry name" value="Retrotrans_gag"/>
    <property type="match status" value="1"/>
</dbReference>
<dbReference type="AlphaFoldDB" id="A0AA38WE10"/>
<keyword evidence="3" id="KW-1185">Reference proteome</keyword>
<sequence>MGRTSLKVPFRFFPPSKIDKLRAEIRSFQQQDGETISKAWERFKHLLNSCPSHELNKSEQVCVFMYKTPTEGYKLLEDMLIHNIDWRTDKRLQIPRIAGKISTDFDPSDELAAMKNQQVGCEECNGPHLTKDCPNKPMMTPEEVNYINRGDYQGRWNNNRWDVFRKGEWLSRGKSHRWWPYVTLLAKHFGILTDAAIASMTNLGEMGLIDMDQLRGMGVARVEHMTGRDYNAWIRNPQAYRSQREVNHRGACTRLAGQVELVGRVRVNNRRIGRRIRVTKT</sequence>
<evidence type="ECO:0000313" key="3">
    <source>
        <dbReference type="Proteomes" id="UP001172457"/>
    </source>
</evidence>
<organism evidence="2 3">
    <name type="scientific">Centaurea solstitialis</name>
    <name type="common">yellow star-thistle</name>
    <dbReference type="NCBI Taxonomy" id="347529"/>
    <lineage>
        <taxon>Eukaryota</taxon>
        <taxon>Viridiplantae</taxon>
        <taxon>Streptophyta</taxon>
        <taxon>Embryophyta</taxon>
        <taxon>Tracheophyta</taxon>
        <taxon>Spermatophyta</taxon>
        <taxon>Magnoliopsida</taxon>
        <taxon>eudicotyledons</taxon>
        <taxon>Gunneridae</taxon>
        <taxon>Pentapetalae</taxon>
        <taxon>asterids</taxon>
        <taxon>campanulids</taxon>
        <taxon>Asterales</taxon>
        <taxon>Asteraceae</taxon>
        <taxon>Carduoideae</taxon>
        <taxon>Cardueae</taxon>
        <taxon>Centaureinae</taxon>
        <taxon>Centaurea</taxon>
    </lineage>
</organism>
<proteinExistence type="predicted"/>
<dbReference type="Proteomes" id="UP001172457">
    <property type="component" value="Chromosome 5"/>
</dbReference>
<dbReference type="InterPro" id="IPR005162">
    <property type="entry name" value="Retrotrans_gag_dom"/>
</dbReference>
<gene>
    <name evidence="2" type="ORF">OSB04_019207</name>
</gene>
<feature type="domain" description="Retrotransposon gag" evidence="1">
    <location>
        <begin position="11"/>
        <end position="65"/>
    </location>
</feature>
<dbReference type="EMBL" id="JARYMX010000005">
    <property type="protein sequence ID" value="KAJ9546664.1"/>
    <property type="molecule type" value="Genomic_DNA"/>
</dbReference>
<evidence type="ECO:0000259" key="1">
    <source>
        <dbReference type="Pfam" id="PF03732"/>
    </source>
</evidence>
<comment type="caution">
    <text evidence="2">The sequence shown here is derived from an EMBL/GenBank/DDBJ whole genome shotgun (WGS) entry which is preliminary data.</text>
</comment>
<accession>A0AA38WE10</accession>
<reference evidence="2" key="1">
    <citation type="submission" date="2023-03" db="EMBL/GenBank/DDBJ databases">
        <title>Chromosome-scale reference genome and RAD-based genetic map of yellow starthistle (Centaurea solstitialis) reveal putative structural variation and QTLs associated with invader traits.</title>
        <authorList>
            <person name="Reatini B."/>
            <person name="Cang F.A."/>
            <person name="Jiang Q."/>
            <person name="Mckibben M.T.W."/>
            <person name="Barker M.S."/>
            <person name="Rieseberg L.H."/>
            <person name="Dlugosch K.M."/>
        </authorList>
    </citation>
    <scope>NUCLEOTIDE SEQUENCE</scope>
    <source>
        <strain evidence="2">CAN-66</strain>
        <tissue evidence="2">Leaf</tissue>
    </source>
</reference>